<organism evidence="2">
    <name type="scientific">Micrococcus sp. MG-2010-D12</name>
    <dbReference type="NCBI Taxonomy" id="936902"/>
    <lineage>
        <taxon>Bacteria</taxon>
        <taxon>Bacillati</taxon>
        <taxon>Actinomycetota</taxon>
        <taxon>Actinomycetes</taxon>
        <taxon>Micrococcales</taxon>
        <taxon>Micrococcaceae</taxon>
        <taxon>Micrococcus</taxon>
    </lineage>
</organism>
<dbReference type="AlphaFoldDB" id="A0A0F6WFN9"/>
<proteinExistence type="predicted"/>
<sequence length="155" mass="17096">MGMNQHEKPAPPARRWDEALDPHAHQGPYRPPAALLDILARAAGANSYEAATTAVRHRAASAATELHEAGLDPRVIGLIAEPRVNELLGVAERSARSLRQRDRQFPEPVTRGRLWCEPDVVDYLAFKHETSPRPGALHSARVAQREQAQTRGARP</sequence>
<gene>
    <name evidence="2" type="ORF">pJD12_330</name>
</gene>
<feature type="compositionally biased region" description="Basic and acidic residues" evidence="1">
    <location>
        <begin position="1"/>
        <end position="24"/>
    </location>
</feature>
<protein>
    <submittedName>
        <fullName evidence="2">Uncharacterized protein</fullName>
    </submittedName>
</protein>
<evidence type="ECO:0000313" key="2">
    <source>
        <dbReference type="EMBL" id="AKF15809.1"/>
    </source>
</evidence>
<dbReference type="EMBL" id="KR152226">
    <property type="protein sequence ID" value="AKF15809.1"/>
    <property type="molecule type" value="Genomic_DNA"/>
</dbReference>
<keyword evidence="2" id="KW-0614">Plasmid</keyword>
<evidence type="ECO:0000256" key="1">
    <source>
        <dbReference type="SAM" id="MobiDB-lite"/>
    </source>
</evidence>
<feature type="compositionally biased region" description="Polar residues" evidence="1">
    <location>
        <begin position="146"/>
        <end position="155"/>
    </location>
</feature>
<geneLocation type="plasmid" evidence="2">
    <name>pJD12</name>
</geneLocation>
<reference evidence="2" key="1">
    <citation type="journal article" date="2015" name="Genome Announc.">
        <title>Complete Genome Sequence of the Linear Plasmid pJD12 Hosted by Micrococcus sp. D12, Isolated from a High-Altitude Volcanic Lake in Argentina.</title>
        <authorList>
            <person name="Dib J.R."/>
            <person name="Angelov A."/>
            <person name="Liebl W."/>
            <person name="Dobber J."/>
            <person name="Voget S."/>
            <person name="Schuldes J."/>
            <person name="Gorriti M."/>
            <person name="Farias M.E."/>
            <person name="Meinhardt F."/>
            <person name="Daniel R."/>
        </authorList>
    </citation>
    <scope>NUCLEOTIDE SEQUENCE</scope>
    <source>
        <strain evidence="2">MG-2010-D12</strain>
        <plasmid evidence="2">pJD12</plasmid>
    </source>
</reference>
<feature type="region of interest" description="Disordered" evidence="1">
    <location>
        <begin position="131"/>
        <end position="155"/>
    </location>
</feature>
<accession>A0A0F6WFN9</accession>
<name>A0A0F6WFN9_9MICC</name>
<feature type="region of interest" description="Disordered" evidence="1">
    <location>
        <begin position="1"/>
        <end position="28"/>
    </location>
</feature>